<proteinExistence type="predicted"/>
<dbReference type="EMBL" id="MK072525">
    <property type="protein sequence ID" value="AYV87023.1"/>
    <property type="molecule type" value="Genomic_DNA"/>
</dbReference>
<accession>A0A3G5AL24</accession>
<protein>
    <submittedName>
        <fullName evidence="1">Uncharacterized protein</fullName>
    </submittedName>
</protein>
<evidence type="ECO:0000313" key="1">
    <source>
        <dbReference type="EMBL" id="AYV87023.1"/>
    </source>
</evidence>
<name>A0A3G5AL24_9VIRU</name>
<reference evidence="1" key="1">
    <citation type="submission" date="2018-10" db="EMBL/GenBank/DDBJ databases">
        <title>Hidden diversity of soil giant viruses.</title>
        <authorList>
            <person name="Schulz F."/>
            <person name="Alteio L."/>
            <person name="Goudeau D."/>
            <person name="Ryan E.M."/>
            <person name="Malmstrom R.R."/>
            <person name="Blanchard J."/>
            <person name="Woyke T."/>
        </authorList>
    </citation>
    <scope>NUCLEOTIDE SEQUENCE</scope>
    <source>
        <strain evidence="1">SYV1</strain>
    </source>
</reference>
<organism evidence="1">
    <name type="scientific">Sylvanvirus sp</name>
    <dbReference type="NCBI Taxonomy" id="2487774"/>
    <lineage>
        <taxon>Viruses</taxon>
    </lineage>
</organism>
<gene>
    <name evidence="1" type="ORF">Sylvanvirus19_6</name>
</gene>
<sequence>MNKVSESVFGHFLPWALICHFCEFEELFHLSKCNRLLARVLRCRESWSFFEFDEYKLMWFFKLESDQVSLFLNKFILHIDKWKSSTEHPLWRPSKYMNTTLKRNINHLVTFGNVAEHVFLPFILSEYSTTMSLFRSLRCIDLQNSRSSLPMFLDHSLPHIVELRVKNALSWRWIVHIFPNLKRLHIDHVFENAHMISTELLDVIVVFLNGLDKLKFGGWTCDEVLLTCLYDLELNPLTSKMKNILYEHLMSRYYKEANDEYNLSLNILYRTWNELAQTSPIPLLY</sequence>